<dbReference type="Proteomes" id="UP000019149">
    <property type="component" value="Unassembled WGS sequence"/>
</dbReference>
<keyword evidence="1" id="KW-0812">Transmembrane</keyword>
<dbReference type="AlphaFoldDB" id="W6UY70"/>
<dbReference type="RefSeq" id="XP_024349705.1">
    <property type="nucleotide sequence ID" value="XM_024495847.1"/>
</dbReference>
<dbReference type="KEGG" id="egl:EGR_06598"/>
<feature type="transmembrane region" description="Helical" evidence="1">
    <location>
        <begin position="44"/>
        <end position="63"/>
    </location>
</feature>
<sequence length="86" mass="9549">MEARKHGHPEIVQYLVCQDSNEEVPSADGSESRLAATSPAVRDSFFTLCLIALFGKIWPMIYLNDAMNESSFLWSILHVPLIPTAA</sequence>
<protein>
    <submittedName>
        <fullName evidence="2">Uncharacterized protein</fullName>
    </submittedName>
</protein>
<name>W6UY70_ECHGR</name>
<dbReference type="EMBL" id="APAU02000060">
    <property type="protein sequence ID" value="EUB58509.1"/>
    <property type="molecule type" value="Genomic_DNA"/>
</dbReference>
<gene>
    <name evidence="2" type="ORF">EGR_06598</name>
</gene>
<dbReference type="GeneID" id="36342313"/>
<evidence type="ECO:0000313" key="2">
    <source>
        <dbReference type="EMBL" id="EUB58509.1"/>
    </source>
</evidence>
<accession>W6UY70</accession>
<dbReference type="CTD" id="36342313"/>
<keyword evidence="3" id="KW-1185">Reference proteome</keyword>
<dbReference type="OrthoDB" id="194358at2759"/>
<organism evidence="2 3">
    <name type="scientific">Echinococcus granulosus</name>
    <name type="common">Hydatid tapeworm</name>
    <dbReference type="NCBI Taxonomy" id="6210"/>
    <lineage>
        <taxon>Eukaryota</taxon>
        <taxon>Metazoa</taxon>
        <taxon>Spiralia</taxon>
        <taxon>Lophotrochozoa</taxon>
        <taxon>Platyhelminthes</taxon>
        <taxon>Cestoda</taxon>
        <taxon>Eucestoda</taxon>
        <taxon>Cyclophyllidea</taxon>
        <taxon>Taeniidae</taxon>
        <taxon>Echinococcus</taxon>
        <taxon>Echinococcus granulosus group</taxon>
    </lineage>
</organism>
<evidence type="ECO:0000256" key="1">
    <source>
        <dbReference type="SAM" id="Phobius"/>
    </source>
</evidence>
<reference evidence="2 3" key="1">
    <citation type="journal article" date="2013" name="Nat. Genet.">
        <title>The genome of the hydatid tapeworm Echinococcus granulosus.</title>
        <authorList>
            <person name="Zheng H."/>
            <person name="Zhang W."/>
            <person name="Zhang L."/>
            <person name="Zhang Z."/>
            <person name="Li J."/>
            <person name="Lu G."/>
            <person name="Zhu Y."/>
            <person name="Wang Y."/>
            <person name="Huang Y."/>
            <person name="Liu J."/>
            <person name="Kang H."/>
            <person name="Chen J."/>
            <person name="Wang L."/>
            <person name="Chen A."/>
            <person name="Yu S."/>
            <person name="Gao Z."/>
            <person name="Jin L."/>
            <person name="Gu W."/>
            <person name="Wang Z."/>
            <person name="Zhao L."/>
            <person name="Shi B."/>
            <person name="Wen H."/>
            <person name="Lin R."/>
            <person name="Jones M.K."/>
            <person name="Brejova B."/>
            <person name="Vinar T."/>
            <person name="Zhao G."/>
            <person name="McManus D.P."/>
            <person name="Chen Z."/>
            <person name="Zhou Y."/>
            <person name="Wang S."/>
        </authorList>
    </citation>
    <scope>NUCLEOTIDE SEQUENCE [LARGE SCALE GENOMIC DNA]</scope>
</reference>
<evidence type="ECO:0000313" key="3">
    <source>
        <dbReference type="Proteomes" id="UP000019149"/>
    </source>
</evidence>
<proteinExistence type="predicted"/>
<keyword evidence="1" id="KW-0472">Membrane</keyword>
<comment type="caution">
    <text evidence="2">The sequence shown here is derived from an EMBL/GenBank/DDBJ whole genome shotgun (WGS) entry which is preliminary data.</text>
</comment>
<keyword evidence="1" id="KW-1133">Transmembrane helix</keyword>